<evidence type="ECO:0000313" key="10">
    <source>
        <dbReference type="Proteomes" id="UP000253490"/>
    </source>
</evidence>
<dbReference type="RefSeq" id="WP_242981683.1">
    <property type="nucleotide sequence ID" value="NZ_QNRX01000003.1"/>
</dbReference>
<evidence type="ECO:0000256" key="6">
    <source>
        <dbReference type="ARBA" id="ARBA00023146"/>
    </source>
</evidence>
<reference evidence="9 10" key="1">
    <citation type="submission" date="2018-06" db="EMBL/GenBank/DDBJ databases">
        <title>Genomic Encyclopedia of Type Strains, Phase IV (KMG-IV): sequencing the most valuable type-strain genomes for metagenomic binning, comparative biology and taxonomic classification.</title>
        <authorList>
            <person name="Goeker M."/>
        </authorList>
    </citation>
    <scope>NUCLEOTIDE SEQUENCE [LARGE SCALE GENOMIC DNA]</scope>
    <source>
        <strain evidence="9 10">DSM 22112</strain>
    </source>
</reference>
<keyword evidence="3 7" id="KW-0547">Nucleotide-binding</keyword>
<dbReference type="Proteomes" id="UP000253490">
    <property type="component" value="Unassembled WGS sequence"/>
</dbReference>
<dbReference type="InterPro" id="IPR029351">
    <property type="entry name" value="GAD_dom"/>
</dbReference>
<feature type="binding site" evidence="7">
    <location>
        <position position="235"/>
    </location>
    <ligand>
        <name>ATP</name>
        <dbReference type="ChEBI" id="CHEBI:30616"/>
    </ligand>
</feature>
<dbReference type="InterPro" id="IPR004115">
    <property type="entry name" value="GAD-like_sf"/>
</dbReference>
<dbReference type="SUPFAM" id="SSF50249">
    <property type="entry name" value="Nucleic acid-binding proteins"/>
    <property type="match status" value="1"/>
</dbReference>
<dbReference type="InterPro" id="IPR047090">
    <property type="entry name" value="AspRS_core"/>
</dbReference>
<evidence type="ECO:0000256" key="1">
    <source>
        <dbReference type="ARBA" id="ARBA00006303"/>
    </source>
</evidence>
<dbReference type="InterPro" id="IPR045864">
    <property type="entry name" value="aa-tRNA-synth_II/BPL/LPL"/>
</dbReference>
<sequence>MNTSTSYRTHMCAQLNEDNINQEVKLSGWVQKWRDLGGVTFIDLRDRSGIVQIVFDESDNAEAAKLASTLRNEYVIQVCGNVVKRAEETINPNLPTGTIEVKCHSLKVLDAAQTPPIYIDDSDTSKESIRLKYRYLDLRKQNMKHSIMMRHKVTSFVRNFLDDEGFIDIETPMLTKPTPEGARDFLVPSRVQKGSFFALPQSPQLYKQILMVSGFDRYYQIVKCFRDEDLRQDRQPEFTQIDMELSFVNEEDIMDTNERMVAALFKKFKGIDISLPLKKMPYKEAMERFGSDKPDTRFGFELVDVKEVFKNTGFKVFADNIAKGGDIRAINAKGCGESFSRREIDALVEYVKIYKAKGLSWVKVTDDGIKSPIEKFLSDEEINQLLVTTNAEPDDLILIVGDKPSIVFDALGHLRLELARKLEIEYDREYDFLWVTDFPLFEYSEEENRYMAKHHPFTCPREEDIPLMESNPGAVRAKAYDMVVNGVEMGGGSIRIHNKELQEKMFAALGFTKENAEEQFGFLLEAFKYGTPPHGGIAFGLDRMMMLLLDIDNIREVIAFPKTQNHGCLMTSAPGPAKEESLVELGIELDLEN</sequence>
<dbReference type="InterPro" id="IPR006195">
    <property type="entry name" value="aa-tRNA-synth_II"/>
</dbReference>
<evidence type="ECO:0000256" key="4">
    <source>
        <dbReference type="ARBA" id="ARBA00022840"/>
    </source>
</evidence>
<keyword evidence="7" id="KW-0963">Cytoplasm</keyword>
<keyword evidence="10" id="KW-1185">Reference proteome</keyword>
<keyword evidence="5 7" id="KW-0648">Protein biosynthesis</keyword>
<dbReference type="EC" id="6.1.1.12" evidence="7"/>
<gene>
    <name evidence="7" type="primary">aspS</name>
    <name evidence="9" type="ORF">DES36_103100</name>
</gene>
<comment type="function">
    <text evidence="7">Catalyzes the attachment of L-aspartate to tRNA(Asp) in a two-step reaction: L-aspartate is first activated by ATP to form Asp-AMP and then transferred to the acceptor end of tRNA(Asp).</text>
</comment>
<dbReference type="InterPro" id="IPR047089">
    <property type="entry name" value="Asp-tRNA-ligase_1_N"/>
</dbReference>
<feature type="region of interest" description="Aspartate" evidence="7">
    <location>
        <begin position="204"/>
        <end position="207"/>
    </location>
</feature>
<dbReference type="Gene3D" id="3.30.1360.30">
    <property type="entry name" value="GAD-like domain"/>
    <property type="match status" value="1"/>
</dbReference>
<dbReference type="GO" id="GO:0005737">
    <property type="term" value="C:cytoplasm"/>
    <property type="evidence" value="ECO:0007669"/>
    <property type="project" value="UniProtKB-SubCell"/>
</dbReference>
<dbReference type="GO" id="GO:0004815">
    <property type="term" value="F:aspartate-tRNA ligase activity"/>
    <property type="evidence" value="ECO:0007669"/>
    <property type="project" value="UniProtKB-UniRule"/>
</dbReference>
<feature type="binding site" evidence="7">
    <location>
        <position position="454"/>
    </location>
    <ligand>
        <name>L-aspartate</name>
        <dbReference type="ChEBI" id="CHEBI:29991"/>
    </ligand>
</feature>
<dbReference type="PANTHER" id="PTHR22594:SF5">
    <property type="entry name" value="ASPARTATE--TRNA LIGASE, MITOCHONDRIAL"/>
    <property type="match status" value="1"/>
</dbReference>
<feature type="binding site" evidence="7">
    <location>
        <position position="495"/>
    </location>
    <ligand>
        <name>L-aspartate</name>
        <dbReference type="ChEBI" id="CHEBI:29991"/>
    </ligand>
</feature>
<evidence type="ECO:0000259" key="8">
    <source>
        <dbReference type="PROSITE" id="PS50862"/>
    </source>
</evidence>
<comment type="similarity">
    <text evidence="1 7">Belongs to the class-II aminoacyl-tRNA synthetase family. Type 1 subfamily.</text>
</comment>
<comment type="caution">
    <text evidence="7">Lacks conserved residue(s) required for the propagation of feature annotation.</text>
</comment>
<dbReference type="InterPro" id="IPR012340">
    <property type="entry name" value="NA-bd_OB-fold"/>
</dbReference>
<feature type="binding site" evidence="7">
    <location>
        <position position="180"/>
    </location>
    <ligand>
        <name>L-aspartate</name>
        <dbReference type="ChEBI" id="CHEBI:29991"/>
    </ligand>
</feature>
<dbReference type="Pfam" id="PF01336">
    <property type="entry name" value="tRNA_anti-codon"/>
    <property type="match status" value="1"/>
</dbReference>
<dbReference type="GO" id="GO:0140096">
    <property type="term" value="F:catalytic activity, acting on a protein"/>
    <property type="evidence" value="ECO:0007669"/>
    <property type="project" value="UniProtKB-ARBA"/>
</dbReference>
<dbReference type="CDD" id="cd00777">
    <property type="entry name" value="AspRS_core"/>
    <property type="match status" value="1"/>
</dbReference>
<comment type="subcellular location">
    <subcellularLocation>
        <location evidence="7">Cytoplasm</location>
    </subcellularLocation>
</comment>
<evidence type="ECO:0000313" key="9">
    <source>
        <dbReference type="EMBL" id="RBP68338.1"/>
    </source>
</evidence>
<dbReference type="Pfam" id="PF00152">
    <property type="entry name" value="tRNA-synt_2"/>
    <property type="match status" value="1"/>
</dbReference>
<evidence type="ECO:0000256" key="7">
    <source>
        <dbReference type="HAMAP-Rule" id="MF_00044"/>
    </source>
</evidence>
<feature type="binding site" evidence="7">
    <location>
        <position position="488"/>
    </location>
    <ligand>
        <name>ATP</name>
        <dbReference type="ChEBI" id="CHEBI:30616"/>
    </ligand>
</feature>
<dbReference type="AlphaFoldDB" id="A0A366IEJ7"/>
<dbReference type="SUPFAM" id="SSF55261">
    <property type="entry name" value="GAD domain-like"/>
    <property type="match status" value="1"/>
</dbReference>
<dbReference type="SUPFAM" id="SSF55681">
    <property type="entry name" value="Class II aaRS and biotin synthetases"/>
    <property type="match status" value="1"/>
</dbReference>
<dbReference type="EMBL" id="QNRX01000003">
    <property type="protein sequence ID" value="RBP68338.1"/>
    <property type="molecule type" value="Genomic_DNA"/>
</dbReference>
<feature type="binding site" evidence="7">
    <location>
        <begin position="226"/>
        <end position="228"/>
    </location>
    <ligand>
        <name>ATP</name>
        <dbReference type="ChEBI" id="CHEBI:30616"/>
    </ligand>
</feature>
<dbReference type="Gene3D" id="3.30.930.10">
    <property type="entry name" value="Bira Bifunctional Protein, Domain 2"/>
    <property type="match status" value="1"/>
</dbReference>
<dbReference type="NCBIfam" id="NF001750">
    <property type="entry name" value="PRK00476.1"/>
    <property type="match status" value="1"/>
</dbReference>
<dbReference type="CDD" id="cd04317">
    <property type="entry name" value="EcAspRS_like_N"/>
    <property type="match status" value="1"/>
</dbReference>
<feature type="domain" description="Aminoacyl-transfer RNA synthetases class-II family profile" evidence="8">
    <location>
        <begin position="149"/>
        <end position="561"/>
    </location>
</feature>
<dbReference type="HAMAP" id="MF_00044">
    <property type="entry name" value="Asp_tRNA_synth_type1"/>
    <property type="match status" value="1"/>
</dbReference>
<dbReference type="GO" id="GO:0016740">
    <property type="term" value="F:transferase activity"/>
    <property type="evidence" value="ECO:0007669"/>
    <property type="project" value="UniProtKB-ARBA"/>
</dbReference>
<evidence type="ECO:0000256" key="2">
    <source>
        <dbReference type="ARBA" id="ARBA00022598"/>
    </source>
</evidence>
<dbReference type="InterPro" id="IPR004365">
    <property type="entry name" value="NA-bd_OB_tRNA"/>
</dbReference>
<dbReference type="PRINTS" id="PR01042">
    <property type="entry name" value="TRNASYNTHASP"/>
</dbReference>
<dbReference type="NCBIfam" id="TIGR00459">
    <property type="entry name" value="aspS_bact"/>
    <property type="match status" value="1"/>
</dbReference>
<dbReference type="InterPro" id="IPR004364">
    <property type="entry name" value="Aa-tRNA-synt_II"/>
</dbReference>
<evidence type="ECO:0000256" key="3">
    <source>
        <dbReference type="ARBA" id="ARBA00022741"/>
    </source>
</evidence>
<keyword evidence="2 7" id="KW-0436">Ligase</keyword>
<dbReference type="PROSITE" id="PS50862">
    <property type="entry name" value="AA_TRNA_LIGASE_II"/>
    <property type="match status" value="1"/>
</dbReference>
<dbReference type="Gene3D" id="2.40.50.140">
    <property type="entry name" value="Nucleic acid-binding proteins"/>
    <property type="match status" value="1"/>
</dbReference>
<comment type="catalytic activity">
    <reaction evidence="7">
        <text>tRNA(Asp) + L-aspartate + ATP = L-aspartyl-tRNA(Asp) + AMP + diphosphate</text>
        <dbReference type="Rhea" id="RHEA:19649"/>
        <dbReference type="Rhea" id="RHEA-COMP:9660"/>
        <dbReference type="Rhea" id="RHEA-COMP:9678"/>
        <dbReference type="ChEBI" id="CHEBI:29991"/>
        <dbReference type="ChEBI" id="CHEBI:30616"/>
        <dbReference type="ChEBI" id="CHEBI:33019"/>
        <dbReference type="ChEBI" id="CHEBI:78442"/>
        <dbReference type="ChEBI" id="CHEBI:78516"/>
        <dbReference type="ChEBI" id="CHEBI:456215"/>
        <dbReference type="EC" id="6.1.1.12"/>
    </reaction>
</comment>
<dbReference type="InterPro" id="IPR002312">
    <property type="entry name" value="Asp/Asn-tRNA-synth_IIb"/>
</dbReference>
<dbReference type="GO" id="GO:0005524">
    <property type="term" value="F:ATP binding"/>
    <property type="evidence" value="ECO:0007669"/>
    <property type="project" value="UniProtKB-UniRule"/>
</dbReference>
<organism evidence="9 10">
    <name type="scientific">Alkalibaculum bacchi</name>
    <dbReference type="NCBI Taxonomy" id="645887"/>
    <lineage>
        <taxon>Bacteria</taxon>
        <taxon>Bacillati</taxon>
        <taxon>Bacillota</taxon>
        <taxon>Clostridia</taxon>
        <taxon>Eubacteriales</taxon>
        <taxon>Eubacteriaceae</taxon>
        <taxon>Alkalibaculum</taxon>
    </lineage>
</organism>
<dbReference type="Pfam" id="PF02938">
    <property type="entry name" value="GAD"/>
    <property type="match status" value="1"/>
</dbReference>
<proteinExistence type="inferred from homology"/>
<dbReference type="PANTHER" id="PTHR22594">
    <property type="entry name" value="ASPARTYL/LYSYL-TRNA SYNTHETASE"/>
    <property type="match status" value="1"/>
</dbReference>
<protein>
    <recommendedName>
        <fullName evidence="7">Aspartate--tRNA ligase</fullName>
        <ecNumber evidence="7">6.1.1.12</ecNumber>
    </recommendedName>
    <alternativeName>
        <fullName evidence="7">Aspartyl-tRNA synthetase</fullName>
        <shortName evidence="7">AspRS</shortName>
    </alternativeName>
</protein>
<keyword evidence="4 7" id="KW-0067">ATP-binding</keyword>
<keyword evidence="6 7" id="KW-0030">Aminoacyl-tRNA synthetase</keyword>
<name>A0A366IEJ7_9FIRM</name>
<evidence type="ECO:0000256" key="5">
    <source>
        <dbReference type="ARBA" id="ARBA00022917"/>
    </source>
</evidence>
<dbReference type="GO" id="GO:0006422">
    <property type="term" value="P:aspartyl-tRNA aminoacylation"/>
    <property type="evidence" value="ECO:0007669"/>
    <property type="project" value="UniProtKB-UniRule"/>
</dbReference>
<comment type="caution">
    <text evidence="9">The sequence shown here is derived from an EMBL/GenBank/DDBJ whole genome shotgun (WGS) entry which is preliminary data.</text>
</comment>
<comment type="subunit">
    <text evidence="7">Homodimer.</text>
</comment>
<accession>A0A366IEJ7</accession>
<dbReference type="GO" id="GO:0003676">
    <property type="term" value="F:nucleic acid binding"/>
    <property type="evidence" value="ECO:0007669"/>
    <property type="project" value="InterPro"/>
</dbReference>
<dbReference type="InterPro" id="IPR004524">
    <property type="entry name" value="Asp-tRNA-ligase_1"/>
</dbReference>
<feature type="binding site" evidence="7">
    <location>
        <position position="226"/>
    </location>
    <ligand>
        <name>L-aspartate</name>
        <dbReference type="ChEBI" id="CHEBI:29991"/>
    </ligand>
</feature>
<feature type="binding site" evidence="7">
    <location>
        <begin position="540"/>
        <end position="543"/>
    </location>
    <ligand>
        <name>ATP</name>
        <dbReference type="ChEBI" id="CHEBI:30616"/>
    </ligand>
</feature>